<reference evidence="2" key="1">
    <citation type="submission" date="2016-05" db="EMBL/GenBank/DDBJ databases">
        <title>Mitogenome Hyalella lucifugax.</title>
        <authorList>
            <person name="Pons J."/>
            <person name="Jurado-Rivera J.A."/>
            <person name="Jaume D."/>
            <person name="Juan C."/>
        </authorList>
    </citation>
    <scope>NUCLEOTIDE SEQUENCE</scope>
    <source>
        <tissue evidence="2">Adult</tissue>
    </source>
</reference>
<dbReference type="AlphaFoldDB" id="A0A330IVC2"/>
<keyword evidence="1" id="KW-1133">Transmembrane helix</keyword>
<feature type="transmembrane region" description="Helical" evidence="1">
    <location>
        <begin position="126"/>
        <end position="151"/>
    </location>
</feature>
<feature type="transmembrane region" description="Helical" evidence="1">
    <location>
        <begin position="83"/>
        <end position="106"/>
    </location>
</feature>
<keyword evidence="1" id="KW-0812">Transmembrane</keyword>
<protein>
    <submittedName>
        <fullName evidence="2">ND6 protein</fullName>
    </submittedName>
</protein>
<geneLocation type="mitochondrion" evidence="2"/>
<name>A0A330IVC2_9CRUS</name>
<evidence type="ECO:0000256" key="1">
    <source>
        <dbReference type="SAM" id="Phobius"/>
    </source>
</evidence>
<keyword evidence="2" id="KW-0496">Mitochondrion</keyword>
<sequence>MLLISLSISVVLACMFTQVSSPLGLAVIVVMFSLFISMSMSLICSTSWFSLLLFMLFLSGMMIIFIYVCSLASNETHFYSFSVIYLVLIFMLLITFSPVINSLMTVGSDLLSKTDTCILMHKVYSFSVYLFTLALIIYLLITLIVAVKICMVSDGPVRAKK</sequence>
<proteinExistence type="predicted"/>
<gene>
    <name evidence="2" type="primary">ND6</name>
</gene>
<organism evidence="2">
    <name type="scientific">Hyalella lucifugax</name>
    <dbReference type="NCBI Taxonomy" id="1867949"/>
    <lineage>
        <taxon>Eukaryota</taxon>
        <taxon>Metazoa</taxon>
        <taxon>Ecdysozoa</taxon>
        <taxon>Arthropoda</taxon>
        <taxon>Crustacea</taxon>
        <taxon>Multicrustacea</taxon>
        <taxon>Malacostraca</taxon>
        <taxon>Eumalacostraca</taxon>
        <taxon>Peracarida</taxon>
        <taxon>Amphipoda</taxon>
        <taxon>Senticaudata</taxon>
        <taxon>Talitrida</taxon>
        <taxon>Talitroidea</taxon>
        <taxon>Hyalellidae</taxon>
        <taxon>Hyalella</taxon>
    </lineage>
</organism>
<keyword evidence="1" id="KW-0472">Membrane</keyword>
<accession>A0A330IVC2</accession>
<evidence type="ECO:0000313" key="2">
    <source>
        <dbReference type="EMBL" id="SBT96175.1"/>
    </source>
</evidence>
<feature type="transmembrane region" description="Helical" evidence="1">
    <location>
        <begin position="50"/>
        <end position="71"/>
    </location>
</feature>
<dbReference type="EMBL" id="LT594767">
    <property type="protein sequence ID" value="SBT96175.1"/>
    <property type="molecule type" value="Genomic_DNA"/>
</dbReference>